<reference evidence="1" key="1">
    <citation type="journal article" date="2022" name="bioRxiv">
        <title>Sequencing and chromosome-scale assembly of the giantPleurodeles waltlgenome.</title>
        <authorList>
            <person name="Brown T."/>
            <person name="Elewa A."/>
            <person name="Iarovenko S."/>
            <person name="Subramanian E."/>
            <person name="Araus A.J."/>
            <person name="Petzold A."/>
            <person name="Susuki M."/>
            <person name="Suzuki K.-i.T."/>
            <person name="Hayashi T."/>
            <person name="Toyoda A."/>
            <person name="Oliveira C."/>
            <person name="Osipova E."/>
            <person name="Leigh N.D."/>
            <person name="Simon A."/>
            <person name="Yun M.H."/>
        </authorList>
    </citation>
    <scope>NUCLEOTIDE SEQUENCE</scope>
    <source>
        <strain evidence="1">20211129_DDA</strain>
        <tissue evidence="1">Liver</tissue>
    </source>
</reference>
<proteinExistence type="predicted"/>
<keyword evidence="2" id="KW-1185">Reference proteome</keyword>
<evidence type="ECO:0000313" key="2">
    <source>
        <dbReference type="Proteomes" id="UP001066276"/>
    </source>
</evidence>
<name>A0AAV7SPE2_PLEWA</name>
<dbReference type="EMBL" id="JANPWB010000008">
    <property type="protein sequence ID" value="KAJ1165864.1"/>
    <property type="molecule type" value="Genomic_DNA"/>
</dbReference>
<accession>A0AAV7SPE2</accession>
<sequence>MRSFVRMAEDKVRVALALLQQAGRIDLVRPEVLAARRPARRASVGVAAAVLPCSPPRPGLAFHQRSYTHGPTIQASNDLYCATCLKTTKTVTREATQSGV</sequence>
<dbReference type="AlphaFoldDB" id="A0AAV7SPE2"/>
<comment type="caution">
    <text evidence="1">The sequence shown here is derived from an EMBL/GenBank/DDBJ whole genome shotgun (WGS) entry which is preliminary data.</text>
</comment>
<protein>
    <submittedName>
        <fullName evidence="1">Uncharacterized protein</fullName>
    </submittedName>
</protein>
<dbReference type="Proteomes" id="UP001066276">
    <property type="component" value="Chromosome 4_2"/>
</dbReference>
<organism evidence="1 2">
    <name type="scientific">Pleurodeles waltl</name>
    <name type="common">Iberian ribbed newt</name>
    <dbReference type="NCBI Taxonomy" id="8319"/>
    <lineage>
        <taxon>Eukaryota</taxon>
        <taxon>Metazoa</taxon>
        <taxon>Chordata</taxon>
        <taxon>Craniata</taxon>
        <taxon>Vertebrata</taxon>
        <taxon>Euteleostomi</taxon>
        <taxon>Amphibia</taxon>
        <taxon>Batrachia</taxon>
        <taxon>Caudata</taxon>
        <taxon>Salamandroidea</taxon>
        <taxon>Salamandridae</taxon>
        <taxon>Pleurodelinae</taxon>
        <taxon>Pleurodeles</taxon>
    </lineage>
</organism>
<evidence type="ECO:0000313" key="1">
    <source>
        <dbReference type="EMBL" id="KAJ1165864.1"/>
    </source>
</evidence>
<gene>
    <name evidence="1" type="ORF">NDU88_006281</name>
</gene>